<dbReference type="eggNOG" id="ENOG502QUGH">
    <property type="taxonomic scope" value="Eukaryota"/>
</dbReference>
<dbReference type="Proteomes" id="UP000008493">
    <property type="component" value="Unassembled WGS sequence"/>
</dbReference>
<dbReference type="RefSeq" id="XP_007331852.1">
    <property type="nucleotide sequence ID" value="XM_007331790.1"/>
</dbReference>
<proteinExistence type="predicted"/>
<sequence>MTQMSTITESRQRFLEVSALEEVLDRGRPLLGIDDENSQTDLADWMSKFSDDTKLVHMNLPAAHDAATGSYTDARREELMKYTGPNVPPANTLRCQQRSFYDMLNDGIRVFDIRFAYNPGSDTVGFYHAKALLAPTTRFEDVFIGFYAWLEKHPTETILISLKHEGTSETPYDANLQKHIYDFFGTELAKRYWVQRNGTLGTLGEARGKLVLLQRNDYPLLQKTLPIGLDLGPERWPDNPKLLELVYNKESNQIAYIEDYYRVSLPPGSTPKDYIQVKFDAVIEHLENAIKPDLNPDQLYITFASACFIGASNPPITPRMYAVGDGAQLEGVNQRLLPWLKEHKGKRFGIILLDFYDVVPELVKAVIGL</sequence>
<dbReference type="PANTHER" id="PTHR13593:SF116">
    <property type="entry name" value="PLC-LIKE PHOSPHODIESTERASE"/>
    <property type="match status" value="1"/>
</dbReference>
<protein>
    <recommendedName>
        <fullName evidence="1">Phosphatidylinositol-specific phospholipase C X domain-containing protein</fullName>
    </recommendedName>
</protein>
<dbReference type="PANTHER" id="PTHR13593">
    <property type="match status" value="1"/>
</dbReference>
<organism evidence="2 3">
    <name type="scientific">Agaricus bisporus var. burnettii (strain JB137-S8 / ATCC MYA-4627 / FGSC 10392)</name>
    <name type="common">White button mushroom</name>
    <dbReference type="NCBI Taxonomy" id="597362"/>
    <lineage>
        <taxon>Eukaryota</taxon>
        <taxon>Fungi</taxon>
        <taxon>Dikarya</taxon>
        <taxon>Basidiomycota</taxon>
        <taxon>Agaricomycotina</taxon>
        <taxon>Agaricomycetes</taxon>
        <taxon>Agaricomycetidae</taxon>
        <taxon>Agaricales</taxon>
        <taxon>Agaricineae</taxon>
        <taxon>Agaricaceae</taxon>
        <taxon>Agaricus</taxon>
    </lineage>
</organism>
<gene>
    <name evidence="2" type="ORF">AGABI1DRAFT_121976</name>
</gene>
<dbReference type="InterPro" id="IPR017946">
    <property type="entry name" value="PLC-like_Pdiesterase_TIM-brl"/>
</dbReference>
<dbReference type="CDD" id="cd08586">
    <property type="entry name" value="PI-PLCc_BcPLC_like"/>
    <property type="match status" value="1"/>
</dbReference>
<evidence type="ECO:0000313" key="2">
    <source>
        <dbReference type="EMBL" id="EKM77594.1"/>
    </source>
</evidence>
<dbReference type="OrthoDB" id="1046782at2759"/>
<dbReference type="OMA" id="GIVMFDF"/>
<evidence type="ECO:0000259" key="1">
    <source>
        <dbReference type="Pfam" id="PF00388"/>
    </source>
</evidence>
<dbReference type="PROSITE" id="PS50007">
    <property type="entry name" value="PIPLC_X_DOMAIN"/>
    <property type="match status" value="1"/>
</dbReference>
<dbReference type="InterPro" id="IPR000909">
    <property type="entry name" value="PLipase_C_PInositol-sp_X_dom"/>
</dbReference>
<dbReference type="SUPFAM" id="SSF51695">
    <property type="entry name" value="PLC-like phosphodiesterases"/>
    <property type="match status" value="1"/>
</dbReference>
<dbReference type="InParanoid" id="K5VT37"/>
<name>K5VT37_AGABU</name>
<feature type="domain" description="Phosphatidylinositol-specific phospholipase C X" evidence="1">
    <location>
        <begin position="94"/>
        <end position="215"/>
    </location>
</feature>
<dbReference type="HOGENOM" id="CLU_033662_0_0_1"/>
<dbReference type="Pfam" id="PF00388">
    <property type="entry name" value="PI-PLC-X"/>
    <property type="match status" value="1"/>
</dbReference>
<dbReference type="EMBL" id="JH971395">
    <property type="protein sequence ID" value="EKM77594.1"/>
    <property type="molecule type" value="Genomic_DNA"/>
</dbReference>
<dbReference type="KEGG" id="abp:AGABI1DRAFT121976"/>
<dbReference type="AlphaFoldDB" id="K5VT37"/>
<dbReference type="GO" id="GO:0006629">
    <property type="term" value="P:lipid metabolic process"/>
    <property type="evidence" value="ECO:0007669"/>
    <property type="project" value="InterPro"/>
</dbReference>
<dbReference type="GO" id="GO:0008081">
    <property type="term" value="F:phosphoric diester hydrolase activity"/>
    <property type="evidence" value="ECO:0007669"/>
    <property type="project" value="InterPro"/>
</dbReference>
<evidence type="ECO:0000313" key="3">
    <source>
        <dbReference type="Proteomes" id="UP000008493"/>
    </source>
</evidence>
<accession>K5VT37</accession>
<reference evidence="3" key="1">
    <citation type="journal article" date="2012" name="Proc. Natl. Acad. Sci. U.S.A.">
        <title>Genome sequence of the button mushroom Agaricus bisporus reveals mechanisms governing adaptation to a humic-rich ecological niche.</title>
        <authorList>
            <person name="Morin E."/>
            <person name="Kohler A."/>
            <person name="Baker A.R."/>
            <person name="Foulongne-Oriol M."/>
            <person name="Lombard V."/>
            <person name="Nagy L.G."/>
            <person name="Ohm R.A."/>
            <person name="Patyshakuliyeva A."/>
            <person name="Brun A."/>
            <person name="Aerts A.L."/>
            <person name="Bailey A.M."/>
            <person name="Billette C."/>
            <person name="Coutinho P.M."/>
            <person name="Deakin G."/>
            <person name="Doddapaneni H."/>
            <person name="Floudas D."/>
            <person name="Grimwood J."/>
            <person name="Hilden K."/>
            <person name="Kuees U."/>
            <person name="LaButti K.M."/>
            <person name="Lapidus A."/>
            <person name="Lindquist E.A."/>
            <person name="Lucas S.M."/>
            <person name="Murat C."/>
            <person name="Riley R.W."/>
            <person name="Salamov A.A."/>
            <person name="Schmutz J."/>
            <person name="Subramanian V."/>
            <person name="Woesten H.A.B."/>
            <person name="Xu J."/>
            <person name="Eastwood D.C."/>
            <person name="Foster G.D."/>
            <person name="Sonnenberg A.S."/>
            <person name="Cullen D."/>
            <person name="de Vries R.P."/>
            <person name="Lundell T."/>
            <person name="Hibbett D.S."/>
            <person name="Henrissat B."/>
            <person name="Burton K.S."/>
            <person name="Kerrigan R.W."/>
            <person name="Challen M.P."/>
            <person name="Grigoriev I.V."/>
            <person name="Martin F."/>
        </authorList>
    </citation>
    <scope>NUCLEOTIDE SEQUENCE [LARGE SCALE GENOMIC DNA]</scope>
    <source>
        <strain evidence="3">JB137-S8 / ATCC MYA-4627 / FGSC 10392</strain>
    </source>
</reference>
<dbReference type="InterPro" id="IPR051057">
    <property type="entry name" value="PI-PLC_domain"/>
</dbReference>
<dbReference type="Gene3D" id="3.20.20.190">
    <property type="entry name" value="Phosphatidylinositol (PI) phosphodiesterase"/>
    <property type="match status" value="1"/>
</dbReference>
<keyword evidence="3" id="KW-1185">Reference proteome</keyword>
<dbReference type="GeneID" id="18825841"/>
<dbReference type="STRING" id="597362.K5VT37"/>